<evidence type="ECO:0000256" key="1">
    <source>
        <dbReference type="ARBA" id="ARBA00009865"/>
    </source>
</evidence>
<comment type="similarity">
    <text evidence="1 6">Belongs to the glycosyl hydrolase 43 family.</text>
</comment>
<sequence length="508" mass="56435">MKFNNPIIPGFYPDPSICRVGEDYYLVTSTFGYFPGVPVFHSRDLVNWHQIGHCLTSAEQLPLANASTSGGIYAPTLRYYEGWFYMTTTNVNGVGNFFVKSKDPAGPWSDPVPVAQQGIDPSLLFDDDGRVYFQTACLGNEGEGIYQCEIDISSGRKLTETRLIWRGTGGASPEAPHLYKMNGLYYLMIAEGGTEYGHMVTISRSKHPYGPFEPCPRNPILSHRSRRSSIHATGHADLVRAQDGTWWAVFLGIRPVSYPMRHHLGREVFLAPVNWADDGWPSIGIEGRVEETMDRPQLPECRWPGKPIRDDFDSKALGLDWVFLRNPVQGSWSLRERPGSLVLRGNASSLNDAGCPAFVGRRLCHFSSLISAALDFEPAYEGEEAGLTLFMNERYHYDLAVKLINGEKSVVFRRTVGSLRSEQTRRCSEGPVVLRVDAEPECFSFSIEQNASEVIVMGSGESHLLATEVAGGFTGVIVAMYAYGENGTTPAAFDWFDYEGIDNHASRV</sequence>
<feature type="site" description="Important for catalytic activity, responsible for pKa modulation of the active site Glu and correct orientation of both the proton donor and substrate" evidence="5">
    <location>
        <position position="120"/>
    </location>
</feature>
<evidence type="ECO:0000313" key="8">
    <source>
        <dbReference type="EMBL" id="ANY75142.1"/>
    </source>
</evidence>
<dbReference type="InterPro" id="IPR013320">
    <property type="entry name" value="ConA-like_dom_sf"/>
</dbReference>
<dbReference type="Gene3D" id="2.115.10.20">
    <property type="entry name" value="Glycosyl hydrolase domain, family 43"/>
    <property type="match status" value="1"/>
</dbReference>
<feature type="domain" description="Beta-xylosidase C-terminal Concanavalin A-like" evidence="7">
    <location>
        <begin position="309"/>
        <end position="499"/>
    </location>
</feature>
<dbReference type="InterPro" id="IPR023296">
    <property type="entry name" value="Glyco_hydro_beta-prop_sf"/>
</dbReference>
<dbReference type="EMBL" id="CP016809">
    <property type="protein sequence ID" value="ANY75142.1"/>
    <property type="molecule type" value="Genomic_DNA"/>
</dbReference>
<proteinExistence type="inferred from homology"/>
<dbReference type="CDD" id="cd18617">
    <property type="entry name" value="GH43_XynB-like"/>
    <property type="match status" value="1"/>
</dbReference>
<dbReference type="Gene3D" id="2.60.120.200">
    <property type="match status" value="1"/>
</dbReference>
<dbReference type="RefSeq" id="WP_099478808.1">
    <property type="nucleotide sequence ID" value="NZ_CP016809.1"/>
</dbReference>
<keyword evidence="2 6" id="KW-0378">Hydrolase</keyword>
<evidence type="ECO:0000259" key="7">
    <source>
        <dbReference type="Pfam" id="PF17851"/>
    </source>
</evidence>
<dbReference type="PANTHER" id="PTHR42812:SF12">
    <property type="entry name" value="BETA-XYLOSIDASE-RELATED"/>
    <property type="match status" value="1"/>
</dbReference>
<evidence type="ECO:0000256" key="3">
    <source>
        <dbReference type="ARBA" id="ARBA00023295"/>
    </source>
</evidence>
<gene>
    <name evidence="8" type="ORF">BBD41_22630</name>
</gene>
<evidence type="ECO:0000256" key="5">
    <source>
        <dbReference type="PIRSR" id="PIRSR606710-2"/>
    </source>
</evidence>
<keyword evidence="3 6" id="KW-0326">Glycosidase</keyword>
<protein>
    <submittedName>
        <fullName evidence="8">Xylan 1,4-beta-xylosidase</fullName>
    </submittedName>
</protein>
<dbReference type="Pfam" id="PF17851">
    <property type="entry name" value="GH43_C2"/>
    <property type="match status" value="1"/>
</dbReference>
<dbReference type="SUPFAM" id="SSF75005">
    <property type="entry name" value="Arabinanase/levansucrase/invertase"/>
    <property type="match status" value="1"/>
</dbReference>
<accession>A0A1B2E5F9</accession>
<name>A0A1B2E5F9_9BACL</name>
<dbReference type="Pfam" id="PF04616">
    <property type="entry name" value="Glyco_hydro_43"/>
    <property type="match status" value="1"/>
</dbReference>
<dbReference type="KEGG" id="pib:BBD41_22630"/>
<feature type="active site" description="Proton acceptor" evidence="4">
    <location>
        <position position="14"/>
    </location>
</feature>
<dbReference type="GO" id="GO:0004553">
    <property type="term" value="F:hydrolase activity, hydrolyzing O-glycosyl compounds"/>
    <property type="evidence" value="ECO:0007669"/>
    <property type="project" value="InterPro"/>
</dbReference>
<dbReference type="GO" id="GO:0005975">
    <property type="term" value="P:carbohydrate metabolic process"/>
    <property type="evidence" value="ECO:0007669"/>
    <property type="project" value="InterPro"/>
</dbReference>
<organism evidence="8">
    <name type="scientific">Paenibacillus ihbetae</name>
    <dbReference type="NCBI Taxonomy" id="1870820"/>
    <lineage>
        <taxon>Bacteria</taxon>
        <taxon>Bacillati</taxon>
        <taxon>Bacillota</taxon>
        <taxon>Bacilli</taxon>
        <taxon>Bacillales</taxon>
        <taxon>Paenibacillaceae</taxon>
        <taxon>Paenibacillus</taxon>
    </lineage>
</organism>
<evidence type="ECO:0000256" key="2">
    <source>
        <dbReference type="ARBA" id="ARBA00022801"/>
    </source>
</evidence>
<dbReference type="AlphaFoldDB" id="A0A1B2E5F9"/>
<dbReference type="InterPro" id="IPR051795">
    <property type="entry name" value="Glycosyl_Hydrlase_43"/>
</dbReference>
<evidence type="ECO:0000256" key="6">
    <source>
        <dbReference type="RuleBase" id="RU361187"/>
    </source>
</evidence>
<dbReference type="InterPro" id="IPR006710">
    <property type="entry name" value="Glyco_hydro_43"/>
</dbReference>
<reference evidence="8" key="1">
    <citation type="submission" date="2016-08" db="EMBL/GenBank/DDBJ databases">
        <title>Complete Genome Seqeunce of Paenibacillus sp. nov. IHBB 9852 from high altitute lake of Indian trans-Himalayas.</title>
        <authorList>
            <person name="Kiran S."/>
            <person name="Swarnkar M.K."/>
            <person name="Rana A."/>
            <person name="Tewari R."/>
            <person name="Gulati A."/>
        </authorList>
    </citation>
    <scope>NUCLEOTIDE SEQUENCE [LARGE SCALE GENOMIC DNA]</scope>
    <source>
        <strain evidence="8">IHBB 9852</strain>
    </source>
</reference>
<dbReference type="InterPro" id="IPR041542">
    <property type="entry name" value="GH43_C2"/>
</dbReference>
<evidence type="ECO:0000256" key="4">
    <source>
        <dbReference type="PIRSR" id="PIRSR606710-1"/>
    </source>
</evidence>
<feature type="active site" description="Proton donor" evidence="4">
    <location>
        <position position="174"/>
    </location>
</feature>
<dbReference type="SUPFAM" id="SSF49899">
    <property type="entry name" value="Concanavalin A-like lectins/glucanases"/>
    <property type="match status" value="1"/>
</dbReference>
<dbReference type="PANTHER" id="PTHR42812">
    <property type="entry name" value="BETA-XYLOSIDASE"/>
    <property type="match status" value="1"/>
</dbReference>